<dbReference type="PROSITE" id="PS51805">
    <property type="entry name" value="EPHD"/>
    <property type="match status" value="1"/>
</dbReference>
<comment type="caution">
    <text evidence="12">The sequence shown here is derived from an EMBL/GenBank/DDBJ whole genome shotgun (WGS) entry which is preliminary data.</text>
</comment>
<feature type="compositionally biased region" description="Basic residues" evidence="10">
    <location>
        <begin position="194"/>
        <end position="203"/>
    </location>
</feature>
<protein>
    <recommendedName>
        <fullName evidence="11">PHD-type domain-containing protein</fullName>
    </recommendedName>
</protein>
<evidence type="ECO:0000313" key="12">
    <source>
        <dbReference type="EMBL" id="KAG5832915.1"/>
    </source>
</evidence>
<keyword evidence="3" id="KW-0597">Phosphoprotein</keyword>
<dbReference type="PANTHER" id="PTHR14955:SF8">
    <property type="entry name" value="SI:CH211-165G14.1-RELATED"/>
    <property type="match status" value="1"/>
</dbReference>
<evidence type="ECO:0000256" key="1">
    <source>
        <dbReference type="ARBA" id="ARBA00004123"/>
    </source>
</evidence>
<dbReference type="InterPro" id="IPR034732">
    <property type="entry name" value="EPHD"/>
</dbReference>
<evidence type="ECO:0000256" key="5">
    <source>
        <dbReference type="ARBA" id="ARBA00022771"/>
    </source>
</evidence>
<keyword evidence="9" id="KW-0539">Nucleus</keyword>
<organism evidence="12 13">
    <name type="scientific">Anguilla anguilla</name>
    <name type="common">European freshwater eel</name>
    <name type="synonym">Muraena anguilla</name>
    <dbReference type="NCBI Taxonomy" id="7936"/>
    <lineage>
        <taxon>Eukaryota</taxon>
        <taxon>Metazoa</taxon>
        <taxon>Chordata</taxon>
        <taxon>Craniata</taxon>
        <taxon>Vertebrata</taxon>
        <taxon>Euteleostomi</taxon>
        <taxon>Actinopterygii</taxon>
        <taxon>Neopterygii</taxon>
        <taxon>Teleostei</taxon>
        <taxon>Anguilliformes</taxon>
        <taxon>Anguillidae</taxon>
        <taxon>Anguilla</taxon>
    </lineage>
</organism>
<dbReference type="InterPro" id="IPR052440">
    <property type="entry name" value="Trans_Reg/Chrom_Remod"/>
</dbReference>
<dbReference type="AlphaFoldDB" id="A0A9D3LPT4"/>
<evidence type="ECO:0000256" key="9">
    <source>
        <dbReference type="ARBA" id="ARBA00023242"/>
    </source>
</evidence>
<comment type="subcellular location">
    <subcellularLocation>
        <location evidence="1">Nucleus</location>
    </subcellularLocation>
</comment>
<evidence type="ECO:0000256" key="6">
    <source>
        <dbReference type="ARBA" id="ARBA00022833"/>
    </source>
</evidence>
<keyword evidence="4" id="KW-0479">Metal-binding</keyword>
<evidence type="ECO:0000256" key="2">
    <source>
        <dbReference type="ARBA" id="ARBA00022499"/>
    </source>
</evidence>
<dbReference type="FunFam" id="3.30.40.10:FF:000116">
    <property type="entry name" value="Transcription factor 20 (AR1)"/>
    <property type="match status" value="1"/>
</dbReference>
<keyword evidence="6" id="KW-0862">Zinc</keyword>
<keyword evidence="7" id="KW-0832">Ubl conjugation</keyword>
<feature type="compositionally biased region" description="Low complexity" evidence="10">
    <location>
        <begin position="139"/>
        <end position="167"/>
    </location>
</feature>
<feature type="compositionally biased region" description="Low complexity" evidence="10">
    <location>
        <begin position="272"/>
        <end position="281"/>
    </location>
</feature>
<evidence type="ECO:0000259" key="11">
    <source>
        <dbReference type="PROSITE" id="PS51805"/>
    </source>
</evidence>
<gene>
    <name evidence="12" type="ORF">ANANG_G00296260</name>
</gene>
<feature type="region of interest" description="Disordered" evidence="10">
    <location>
        <begin position="425"/>
        <end position="445"/>
    </location>
</feature>
<dbReference type="InterPro" id="IPR013083">
    <property type="entry name" value="Znf_RING/FYVE/PHD"/>
</dbReference>
<dbReference type="PANTHER" id="PTHR14955">
    <property type="entry name" value="RETINOIC ACID INDUCED 1/TRANSCRIPTION FACTOR 20"/>
    <property type="match status" value="1"/>
</dbReference>
<feature type="domain" description="PHD-type" evidence="11">
    <location>
        <begin position="259"/>
        <end position="371"/>
    </location>
</feature>
<dbReference type="Pfam" id="PF13771">
    <property type="entry name" value="zf-HC5HC2H"/>
    <property type="match status" value="1"/>
</dbReference>
<proteinExistence type="predicted"/>
<feature type="compositionally biased region" description="Low complexity" evidence="10">
    <location>
        <begin position="184"/>
        <end position="193"/>
    </location>
</feature>
<evidence type="ECO:0000256" key="4">
    <source>
        <dbReference type="ARBA" id="ARBA00022723"/>
    </source>
</evidence>
<evidence type="ECO:0000313" key="13">
    <source>
        <dbReference type="Proteomes" id="UP001044222"/>
    </source>
</evidence>
<sequence length="445" mass="48535">MGMETETEAGQPGGPLPQSCPQKAVAKAPKRTRKQQKSRAKRSKTSSKPKKKRKRAGQPSSAFCPQEPEIKLKYATYREEKRDVRAAAFAPYVHLEKKEFSRCTVVNYLEEETGGLKKGRVRPAGPGCWRPARSPPPRAWSWAGWTRRAGGGPTRRAASAAARPTPWIWGPPRAVPSPQGPGPGARAPAQPRAPRTRRRRRPAATRTPPPRWASGERGRVREWRRRRRTGAGAQPRRPSPGRGGTLLWRLSAAGSATRTACRTPRPKRPVPRRTAATSAAPRPALHSGEFWLHEDCGVWSTGVFLVRGRLYGLEEAVRLAQGTVCSTCHAAGATLGCFFKGCPNKYHYRCALLSDCVLNEENFTMKCTKHKNKCLKGVSRTENSPVCFLGRGVCTSADVEFMSAARDPVPSLAAVAMTTTTGGRTSVELRAGGSPSSASPIPFHL</sequence>
<dbReference type="GO" id="GO:0008270">
    <property type="term" value="F:zinc ion binding"/>
    <property type="evidence" value="ECO:0007669"/>
    <property type="project" value="UniProtKB-KW"/>
</dbReference>
<keyword evidence="13" id="KW-1185">Reference proteome</keyword>
<feature type="region of interest" description="Disordered" evidence="10">
    <location>
        <begin position="257"/>
        <end position="281"/>
    </location>
</feature>
<dbReference type="EMBL" id="JAFIRN010000017">
    <property type="protein sequence ID" value="KAG5832915.1"/>
    <property type="molecule type" value="Genomic_DNA"/>
</dbReference>
<feature type="compositionally biased region" description="Basic residues" evidence="10">
    <location>
        <begin position="28"/>
        <end position="56"/>
    </location>
</feature>
<dbReference type="GO" id="GO:0005634">
    <property type="term" value="C:nucleus"/>
    <property type="evidence" value="ECO:0007669"/>
    <property type="project" value="UniProtKB-SubCell"/>
</dbReference>
<evidence type="ECO:0000256" key="10">
    <source>
        <dbReference type="SAM" id="MobiDB-lite"/>
    </source>
</evidence>
<accession>A0A9D3LPT4</accession>
<feature type="region of interest" description="Disordered" evidence="10">
    <location>
        <begin position="112"/>
        <end position="245"/>
    </location>
</feature>
<evidence type="ECO:0000256" key="8">
    <source>
        <dbReference type="ARBA" id="ARBA00023159"/>
    </source>
</evidence>
<keyword evidence="2" id="KW-1017">Isopeptide bond</keyword>
<feature type="region of interest" description="Disordered" evidence="10">
    <location>
        <begin position="1"/>
        <end position="67"/>
    </location>
</feature>
<feature type="compositionally biased region" description="Low complexity" evidence="10">
    <location>
        <begin position="431"/>
        <end position="445"/>
    </location>
</feature>
<dbReference type="Proteomes" id="UP001044222">
    <property type="component" value="Chromosome 17"/>
</dbReference>
<name>A0A9D3LPT4_ANGAN</name>
<keyword evidence="8" id="KW-0010">Activator</keyword>
<keyword evidence="5" id="KW-0863">Zinc-finger</keyword>
<evidence type="ECO:0000256" key="7">
    <source>
        <dbReference type="ARBA" id="ARBA00022843"/>
    </source>
</evidence>
<reference evidence="12" key="1">
    <citation type="submission" date="2021-01" db="EMBL/GenBank/DDBJ databases">
        <title>A chromosome-scale assembly of European eel, Anguilla anguilla.</title>
        <authorList>
            <person name="Henkel C."/>
            <person name="Jong-Raadsen S.A."/>
            <person name="Dufour S."/>
            <person name="Weltzien F.-A."/>
            <person name="Palstra A.P."/>
            <person name="Pelster B."/>
            <person name="Spaink H.P."/>
            <person name="Van Den Thillart G.E."/>
            <person name="Jansen H."/>
            <person name="Zahm M."/>
            <person name="Klopp C."/>
            <person name="Cedric C."/>
            <person name="Louis A."/>
            <person name="Berthelot C."/>
            <person name="Parey E."/>
            <person name="Roest Crollius H."/>
            <person name="Montfort J."/>
            <person name="Robinson-Rechavi M."/>
            <person name="Bucao C."/>
            <person name="Bouchez O."/>
            <person name="Gislard M."/>
            <person name="Lluch J."/>
            <person name="Milhes M."/>
            <person name="Lampietro C."/>
            <person name="Lopez Roques C."/>
            <person name="Donnadieu C."/>
            <person name="Braasch I."/>
            <person name="Desvignes T."/>
            <person name="Postlethwait J."/>
            <person name="Bobe J."/>
            <person name="Guiguen Y."/>
            <person name="Dirks R."/>
        </authorList>
    </citation>
    <scope>NUCLEOTIDE SEQUENCE</scope>
    <source>
        <strain evidence="12">Tag_6206</strain>
        <tissue evidence="12">Liver</tissue>
    </source>
</reference>
<dbReference type="SMART" id="SM00249">
    <property type="entry name" value="PHD"/>
    <property type="match status" value="1"/>
</dbReference>
<dbReference type="Gene3D" id="3.30.40.10">
    <property type="entry name" value="Zinc/RING finger domain, C3HC4 (zinc finger)"/>
    <property type="match status" value="1"/>
</dbReference>
<evidence type="ECO:0000256" key="3">
    <source>
        <dbReference type="ARBA" id="ARBA00022553"/>
    </source>
</evidence>
<dbReference type="InterPro" id="IPR001965">
    <property type="entry name" value="Znf_PHD"/>
</dbReference>
<dbReference type="GO" id="GO:0006357">
    <property type="term" value="P:regulation of transcription by RNA polymerase II"/>
    <property type="evidence" value="ECO:0007669"/>
    <property type="project" value="TreeGrafter"/>
</dbReference>